<dbReference type="AlphaFoldDB" id="A0A7D9CWH6"/>
<reference evidence="5 9" key="2">
    <citation type="journal article" date="2020" name="Appl. Microbiol. Biotechnol.">
        <title>Targeted gene deletion in Brettanomyces bruxellensis with an expression-free CRISPR-Cas9 system.</title>
        <authorList>
            <person name="Varela C."/>
            <person name="Bartel C."/>
            <person name="Onetto C."/>
            <person name="Borneman A."/>
        </authorList>
    </citation>
    <scope>NUCLEOTIDE SEQUENCE [LARGE SCALE GENOMIC DNA]</scope>
    <source>
        <strain evidence="5 9">AWRI1613</strain>
    </source>
</reference>
<name>A0A7D9CWH6_DEKBR</name>
<evidence type="ECO:0000256" key="2">
    <source>
        <dbReference type="ARBA" id="ARBA00023186"/>
    </source>
</evidence>
<protein>
    <recommendedName>
        <fullName evidence="3">Probable 26S proteasome regulatory subunit p27</fullName>
    </recommendedName>
</protein>
<dbReference type="SUPFAM" id="SSF50156">
    <property type="entry name" value="PDZ domain-like"/>
    <property type="match status" value="1"/>
</dbReference>
<feature type="domain" description="PDZ" evidence="4">
    <location>
        <begin position="133"/>
        <end position="189"/>
    </location>
</feature>
<dbReference type="EMBL" id="JABCYN010000037">
    <property type="protein sequence ID" value="KAF6008151.1"/>
    <property type="molecule type" value="Genomic_DNA"/>
</dbReference>
<dbReference type="InterPro" id="IPR041489">
    <property type="entry name" value="PDZ_6"/>
</dbReference>
<gene>
    <name evidence="7" type="primary">NAS2</name>
    <name evidence="7" type="ORF">DEBR0S2_08284G</name>
    <name evidence="6" type="ORF">HII12_004234</name>
    <name evidence="5" type="ORF">HII12_004264</name>
</gene>
<evidence type="ECO:0000313" key="6">
    <source>
        <dbReference type="EMBL" id="KAF6008151.1"/>
    </source>
</evidence>
<evidence type="ECO:0000259" key="4">
    <source>
        <dbReference type="PROSITE" id="PS50106"/>
    </source>
</evidence>
<dbReference type="InterPro" id="IPR040815">
    <property type="entry name" value="Nas2_N"/>
</dbReference>
<comment type="similarity">
    <text evidence="1">Belongs to the proteasome subunit p27 family.</text>
</comment>
<evidence type="ECO:0000313" key="9">
    <source>
        <dbReference type="Proteomes" id="UP000568158"/>
    </source>
</evidence>
<dbReference type="Pfam" id="PF17820">
    <property type="entry name" value="PDZ_6"/>
    <property type="match status" value="1"/>
</dbReference>
<dbReference type="SMART" id="SM00228">
    <property type="entry name" value="PDZ"/>
    <property type="match status" value="1"/>
</dbReference>
<dbReference type="GO" id="GO:0070682">
    <property type="term" value="P:proteasome regulatory particle assembly"/>
    <property type="evidence" value="ECO:0007669"/>
    <property type="project" value="InterPro"/>
</dbReference>
<keyword evidence="8" id="KW-1185">Reference proteome</keyword>
<dbReference type="Pfam" id="PF18265">
    <property type="entry name" value="Nas2_N"/>
    <property type="match status" value="1"/>
</dbReference>
<proteinExistence type="inferred from homology"/>
<evidence type="ECO:0000256" key="1">
    <source>
        <dbReference type="ARBA" id="ARBA00005256"/>
    </source>
</evidence>
<dbReference type="InterPro" id="IPR001478">
    <property type="entry name" value="PDZ"/>
</dbReference>
<dbReference type="Proteomes" id="UP000568158">
    <property type="component" value="Unassembled WGS sequence"/>
</dbReference>
<dbReference type="PANTHER" id="PTHR12651">
    <property type="entry name" value="26S PROTEASOME NON-ATPASE REGULATORY SUBUNIT 9"/>
    <property type="match status" value="1"/>
</dbReference>
<sequence length="221" mass="24940">MSFENAMGDLNLPLPDCDLVAARNYSLDKLSMLKERIERSLDMLFTRLKSLHVDMDTKLLTEDGFPRSDIDVIQTRLVRVQIIRLRNDLKEVIDIVDFKIKDMFQEIKLKTNKVDPENRGAKWNCKQLISFAIVEEVEPNSPAAKAGLKSGDKILSFGHINVTNHKHLQSVATVVKSNIDRTIEIVVERNEANSPRVSLKLSPSTSWGGKGLLGCKITEIK</sequence>
<dbReference type="Gene3D" id="2.30.42.10">
    <property type="match status" value="1"/>
</dbReference>
<dbReference type="PANTHER" id="PTHR12651:SF1">
    <property type="entry name" value="26S PROTEASOME NON-ATPASE REGULATORY SUBUNIT 9"/>
    <property type="match status" value="1"/>
</dbReference>
<dbReference type="PROSITE" id="PS50106">
    <property type="entry name" value="PDZ"/>
    <property type="match status" value="1"/>
</dbReference>
<dbReference type="Gene3D" id="6.10.140.1710">
    <property type="match status" value="1"/>
</dbReference>
<dbReference type="EMBL" id="JABCYN010000039">
    <property type="protein sequence ID" value="KAF6008125.1"/>
    <property type="molecule type" value="Genomic_DNA"/>
</dbReference>
<dbReference type="Proteomes" id="UP000478008">
    <property type="component" value="Unassembled WGS sequence"/>
</dbReference>
<reference evidence="7 8" key="1">
    <citation type="submission" date="2019-07" db="EMBL/GenBank/DDBJ databases">
        <authorList>
            <person name="Friedrich A."/>
            <person name="Schacherer J."/>
        </authorList>
    </citation>
    <scope>NUCLEOTIDE SEQUENCE [LARGE SCALE GENOMIC DNA]</scope>
</reference>
<dbReference type="FunFam" id="2.30.42.10:FF:000107">
    <property type="entry name" value="26S proteasome non-ATPase regulatory subunit 9"/>
    <property type="match status" value="1"/>
</dbReference>
<evidence type="ECO:0000313" key="8">
    <source>
        <dbReference type="Proteomes" id="UP000478008"/>
    </source>
</evidence>
<dbReference type="EMBL" id="CABFWN010000002">
    <property type="protein sequence ID" value="VUG17478.1"/>
    <property type="molecule type" value="Genomic_DNA"/>
</dbReference>
<accession>A0A7D9CWH6</accession>
<dbReference type="GO" id="GO:0005634">
    <property type="term" value="C:nucleus"/>
    <property type="evidence" value="ECO:0007669"/>
    <property type="project" value="TreeGrafter"/>
</dbReference>
<keyword evidence="2" id="KW-0143">Chaperone</keyword>
<organism evidence="7 8">
    <name type="scientific">Dekkera bruxellensis</name>
    <name type="common">Brettanomyces custersii</name>
    <dbReference type="NCBI Taxonomy" id="5007"/>
    <lineage>
        <taxon>Eukaryota</taxon>
        <taxon>Fungi</taxon>
        <taxon>Dikarya</taxon>
        <taxon>Ascomycota</taxon>
        <taxon>Saccharomycotina</taxon>
        <taxon>Pichiomycetes</taxon>
        <taxon>Pichiales</taxon>
        <taxon>Pichiaceae</taxon>
        <taxon>Brettanomyces</taxon>
    </lineage>
</organism>
<evidence type="ECO:0000313" key="7">
    <source>
        <dbReference type="EMBL" id="VUG17478.1"/>
    </source>
</evidence>
<evidence type="ECO:0000313" key="5">
    <source>
        <dbReference type="EMBL" id="KAF6008125.1"/>
    </source>
</evidence>
<dbReference type="GO" id="GO:0005737">
    <property type="term" value="C:cytoplasm"/>
    <property type="evidence" value="ECO:0007669"/>
    <property type="project" value="TreeGrafter"/>
</dbReference>
<dbReference type="InterPro" id="IPR035269">
    <property type="entry name" value="PSMD9"/>
</dbReference>
<evidence type="ECO:0000256" key="3">
    <source>
        <dbReference type="ARBA" id="ARBA00068021"/>
    </source>
</evidence>
<dbReference type="InterPro" id="IPR036034">
    <property type="entry name" value="PDZ_sf"/>
</dbReference>